<evidence type="ECO:0000256" key="4">
    <source>
        <dbReference type="SAM" id="SignalP"/>
    </source>
</evidence>
<evidence type="ECO:0000256" key="2">
    <source>
        <dbReference type="ARBA" id="ARBA00022803"/>
    </source>
</evidence>
<dbReference type="Gene3D" id="1.25.40.10">
    <property type="entry name" value="Tetratricopeptide repeat domain"/>
    <property type="match status" value="3"/>
</dbReference>
<feature type="repeat" description="TPR" evidence="3">
    <location>
        <begin position="345"/>
        <end position="378"/>
    </location>
</feature>
<gene>
    <name evidence="5" type="ORF">HDF16_005425</name>
</gene>
<dbReference type="SMART" id="SM00028">
    <property type="entry name" value="TPR"/>
    <property type="match status" value="6"/>
</dbReference>
<feature type="repeat" description="TPR" evidence="3">
    <location>
        <begin position="101"/>
        <end position="134"/>
    </location>
</feature>
<accession>A0A7W7ZJG5</accession>
<dbReference type="EMBL" id="JACHIP010000017">
    <property type="protein sequence ID" value="MBB5060689.1"/>
    <property type="molecule type" value="Genomic_DNA"/>
</dbReference>
<dbReference type="PROSITE" id="PS50005">
    <property type="entry name" value="TPR"/>
    <property type="match status" value="2"/>
</dbReference>
<evidence type="ECO:0000256" key="1">
    <source>
        <dbReference type="ARBA" id="ARBA00022737"/>
    </source>
</evidence>
<feature type="signal peptide" evidence="4">
    <location>
        <begin position="1"/>
        <end position="23"/>
    </location>
</feature>
<dbReference type="Pfam" id="PF13432">
    <property type="entry name" value="TPR_16"/>
    <property type="match status" value="1"/>
</dbReference>
<evidence type="ECO:0000313" key="5">
    <source>
        <dbReference type="EMBL" id="MBB5060689.1"/>
    </source>
</evidence>
<reference evidence="5 6" key="1">
    <citation type="submission" date="2020-08" db="EMBL/GenBank/DDBJ databases">
        <title>Genomic Encyclopedia of Type Strains, Phase IV (KMG-V): Genome sequencing to study the core and pangenomes of soil and plant-associated prokaryotes.</title>
        <authorList>
            <person name="Whitman W."/>
        </authorList>
    </citation>
    <scope>NUCLEOTIDE SEQUENCE [LARGE SCALE GENOMIC DNA]</scope>
    <source>
        <strain evidence="5 6">M8UP14</strain>
    </source>
</reference>
<dbReference type="AlphaFoldDB" id="A0A7W7ZJG5"/>
<dbReference type="SUPFAM" id="SSF48452">
    <property type="entry name" value="TPR-like"/>
    <property type="match status" value="2"/>
</dbReference>
<keyword evidence="1" id="KW-0677">Repeat</keyword>
<evidence type="ECO:0000313" key="6">
    <source>
        <dbReference type="Proteomes" id="UP000540989"/>
    </source>
</evidence>
<sequence length="532" mass="57270">MLSPHVVRRAAFLSLLFAGALCACPLRGQAQGLDGLLEKARAAQSSGKYAEAAVIYARSTALAPATPELWSNRGVMEYLAGEIDPSIVSLKHALRLKPGLYVPMLFLGKAYLQSGKPAQALPYLTHAATLQPSDPELLLALGKNYAALNKPHEAESAYADAARVVPANPAAWLGLGTASLAMIASDGQDLAGLQAQSIWARALFADELLAQGRPLEAIDTYNVALAKASSEQKATLVRNVSWLEAHPDLFPLPANSQEALRKFDEQLTSTTSNSQPPSCATSQMPLASADCAFWAGDYERSAAYAADVLKHSPQDPEALYWSIKSNERIAVAALGRFEELAPQSAASFDMVGDLYRDQRQMENALGEYKKALDIDPHDPGALLGTVVADIAASKLDEAAAVDQLALADHPQDPQLNLLQAEILTARNHYAEARPYLAKCLAGPPDLQPRVHLLLARADAEDGKNDDAIREYELALPGDRDGSIHFQLSRLYRKAGNVARAQKYEEQAKALIALRRINAAIEVREMTGATPSQ</sequence>
<proteinExistence type="predicted"/>
<comment type="caution">
    <text evidence="5">The sequence shown here is derived from an EMBL/GenBank/DDBJ whole genome shotgun (WGS) entry which is preliminary data.</text>
</comment>
<dbReference type="PANTHER" id="PTHR45586">
    <property type="entry name" value="TPR REPEAT-CONTAINING PROTEIN PA4667"/>
    <property type="match status" value="1"/>
</dbReference>
<dbReference type="InterPro" id="IPR011990">
    <property type="entry name" value="TPR-like_helical_dom_sf"/>
</dbReference>
<protein>
    <submittedName>
        <fullName evidence="5">Tetratricopeptide (TPR) repeat protein</fullName>
    </submittedName>
</protein>
<dbReference type="Proteomes" id="UP000540989">
    <property type="component" value="Unassembled WGS sequence"/>
</dbReference>
<keyword evidence="4" id="KW-0732">Signal</keyword>
<keyword evidence="6" id="KW-1185">Reference proteome</keyword>
<dbReference type="PANTHER" id="PTHR45586:SF1">
    <property type="entry name" value="LIPOPOLYSACCHARIDE ASSEMBLY PROTEIN B"/>
    <property type="match status" value="1"/>
</dbReference>
<dbReference type="InterPro" id="IPR019734">
    <property type="entry name" value="TPR_rpt"/>
</dbReference>
<dbReference type="Pfam" id="PF14559">
    <property type="entry name" value="TPR_19"/>
    <property type="match status" value="2"/>
</dbReference>
<dbReference type="InterPro" id="IPR051012">
    <property type="entry name" value="CellSynth/LPSAsmb/PSIAsmb"/>
</dbReference>
<organism evidence="5 6">
    <name type="scientific">Granulicella aggregans</name>
    <dbReference type="NCBI Taxonomy" id="474949"/>
    <lineage>
        <taxon>Bacteria</taxon>
        <taxon>Pseudomonadati</taxon>
        <taxon>Acidobacteriota</taxon>
        <taxon>Terriglobia</taxon>
        <taxon>Terriglobales</taxon>
        <taxon>Acidobacteriaceae</taxon>
        <taxon>Granulicella</taxon>
    </lineage>
</organism>
<name>A0A7W7ZJG5_9BACT</name>
<dbReference type="RefSeq" id="WP_184223123.1">
    <property type="nucleotide sequence ID" value="NZ_JACHIP010000017.1"/>
</dbReference>
<feature type="chain" id="PRO_5030843291" evidence="4">
    <location>
        <begin position="24"/>
        <end position="532"/>
    </location>
</feature>
<keyword evidence="2 3" id="KW-0802">TPR repeat</keyword>
<evidence type="ECO:0000256" key="3">
    <source>
        <dbReference type="PROSITE-ProRule" id="PRU00339"/>
    </source>
</evidence>